<accession>A0A5C3F8A7</accession>
<evidence type="ECO:0000256" key="1">
    <source>
        <dbReference type="SAM" id="MobiDB-lite"/>
    </source>
</evidence>
<feature type="compositionally biased region" description="Basic residues" evidence="1">
    <location>
        <begin position="86"/>
        <end position="96"/>
    </location>
</feature>
<feature type="signal peptide" evidence="2">
    <location>
        <begin position="1"/>
        <end position="27"/>
    </location>
</feature>
<feature type="chain" id="PRO_5022811544" evidence="2">
    <location>
        <begin position="28"/>
        <end position="142"/>
    </location>
</feature>
<evidence type="ECO:0000256" key="2">
    <source>
        <dbReference type="SAM" id="SignalP"/>
    </source>
</evidence>
<reference evidence="3 4" key="1">
    <citation type="submission" date="2018-03" db="EMBL/GenBank/DDBJ databases">
        <authorList>
            <person name="Guldener U."/>
        </authorList>
    </citation>
    <scope>NUCLEOTIDE SEQUENCE [LARGE SCALE GENOMIC DNA]</scope>
    <source>
        <strain evidence="3 4">DAOM196992</strain>
    </source>
</reference>
<keyword evidence="4" id="KW-1185">Reference proteome</keyword>
<feature type="region of interest" description="Disordered" evidence="1">
    <location>
        <begin position="71"/>
        <end position="99"/>
    </location>
</feature>
<feature type="region of interest" description="Disordered" evidence="1">
    <location>
        <begin position="123"/>
        <end position="142"/>
    </location>
</feature>
<name>A0A5C3F8A7_9BASI</name>
<evidence type="ECO:0000313" key="3">
    <source>
        <dbReference type="EMBL" id="SPO39957.1"/>
    </source>
</evidence>
<evidence type="ECO:0000313" key="4">
    <source>
        <dbReference type="Proteomes" id="UP000323386"/>
    </source>
</evidence>
<keyword evidence="2" id="KW-0732">Signal</keyword>
<dbReference type="Proteomes" id="UP000323386">
    <property type="component" value="Unassembled WGS sequence"/>
</dbReference>
<sequence>MRTSPAPRASQLLLLLLLACLLAGKRAHQTTATDQTTYIRDDAGRYGTVRYKRYGKQASCWDGDGEVPGLPVATMRSSPAPSARWGRPKKGLRHTRPALDDALPAPVGLVACAVVRSASPLAAAKSAAKQGRAAQQQRTSGD</sequence>
<protein>
    <submittedName>
        <fullName evidence="3">Uncharacterized protein</fullName>
    </submittedName>
</protein>
<proteinExistence type="predicted"/>
<dbReference type="PROSITE" id="PS51257">
    <property type="entry name" value="PROKAR_LIPOPROTEIN"/>
    <property type="match status" value="1"/>
</dbReference>
<gene>
    <name evidence="3" type="ORF">PSFLO_05439</name>
</gene>
<dbReference type="AlphaFoldDB" id="A0A5C3F8A7"/>
<organism evidence="3 4">
    <name type="scientific">Pseudozyma flocculosa</name>
    <dbReference type="NCBI Taxonomy" id="84751"/>
    <lineage>
        <taxon>Eukaryota</taxon>
        <taxon>Fungi</taxon>
        <taxon>Dikarya</taxon>
        <taxon>Basidiomycota</taxon>
        <taxon>Ustilaginomycotina</taxon>
        <taxon>Ustilaginomycetes</taxon>
        <taxon>Ustilaginales</taxon>
        <taxon>Ustilaginaceae</taxon>
        <taxon>Pseudozyma</taxon>
    </lineage>
</organism>
<dbReference type="EMBL" id="OOIP01000017">
    <property type="protein sequence ID" value="SPO39957.1"/>
    <property type="molecule type" value="Genomic_DNA"/>
</dbReference>